<proteinExistence type="predicted"/>
<accession>A0ABS8JJ49</accession>
<evidence type="ECO:0000313" key="4">
    <source>
        <dbReference type="Proteomes" id="UP001165293"/>
    </source>
</evidence>
<sequence>MDQEKINSYVSAYYQTNQSHVLWSFWASMAALTVGLVVLVVGLGLALAGWSEALAITLSAAGVLTQFISAGFFFLYNKNLKQLNVFYGKLIENQDMFFALSLVGHTAPAERPGLILAVIGKILSRTGPQTDLTPDLIRALAESRRAQEGSSP</sequence>
<evidence type="ECO:0000313" key="3">
    <source>
        <dbReference type="EMBL" id="MCC8363610.1"/>
    </source>
</evidence>
<evidence type="ECO:0000259" key="2">
    <source>
        <dbReference type="Pfam" id="PF20712"/>
    </source>
</evidence>
<evidence type="ECO:0000256" key="1">
    <source>
        <dbReference type="SAM" id="Phobius"/>
    </source>
</evidence>
<organism evidence="3 4">
    <name type="scientific">Noviluteimonas lactosilytica</name>
    <dbReference type="NCBI Taxonomy" id="2888523"/>
    <lineage>
        <taxon>Bacteria</taxon>
        <taxon>Pseudomonadati</taxon>
        <taxon>Pseudomonadota</taxon>
        <taxon>Gammaproteobacteria</taxon>
        <taxon>Lysobacterales</taxon>
        <taxon>Lysobacteraceae</taxon>
        <taxon>Noviluteimonas</taxon>
    </lineage>
</organism>
<keyword evidence="1" id="KW-0472">Membrane</keyword>
<dbReference type="Proteomes" id="UP001165293">
    <property type="component" value="Unassembled WGS sequence"/>
</dbReference>
<reference evidence="3" key="1">
    <citation type="submission" date="2021-10" db="EMBL/GenBank/DDBJ databases">
        <authorList>
            <person name="Lyu M."/>
            <person name="Wang X."/>
            <person name="Meng X."/>
            <person name="Xu K."/>
        </authorList>
    </citation>
    <scope>NUCLEOTIDE SEQUENCE</scope>
    <source>
        <strain evidence="3">A6</strain>
    </source>
</reference>
<comment type="caution">
    <text evidence="3">The sequence shown here is derived from an EMBL/GenBank/DDBJ whole genome shotgun (WGS) entry which is preliminary data.</text>
</comment>
<feature type="transmembrane region" description="Helical" evidence="1">
    <location>
        <begin position="21"/>
        <end position="47"/>
    </location>
</feature>
<protein>
    <recommendedName>
        <fullName evidence="2">Cyanobacterial TRADD-N associated 2 transmembrane domain-containing protein</fullName>
    </recommendedName>
</protein>
<name>A0ABS8JJ49_9GAMM</name>
<feature type="transmembrane region" description="Helical" evidence="1">
    <location>
        <begin position="53"/>
        <end position="76"/>
    </location>
</feature>
<gene>
    <name evidence="3" type="ORF">LK996_11075</name>
</gene>
<feature type="domain" description="Cyanobacterial TRADD-N associated 2 transmembrane" evidence="2">
    <location>
        <begin position="18"/>
        <end position="83"/>
    </location>
</feature>
<dbReference type="InterPro" id="IPR048567">
    <property type="entry name" value="CyanoTRADDas_TM"/>
</dbReference>
<keyword evidence="4" id="KW-1185">Reference proteome</keyword>
<dbReference type="Pfam" id="PF20712">
    <property type="entry name" value="CyanoTRADDas_TM"/>
    <property type="match status" value="1"/>
</dbReference>
<keyword evidence="1" id="KW-1133">Transmembrane helix</keyword>
<keyword evidence="1" id="KW-0812">Transmembrane</keyword>
<dbReference type="RefSeq" id="WP_230527239.1">
    <property type="nucleotide sequence ID" value="NZ_JAJGAK010000002.1"/>
</dbReference>
<dbReference type="EMBL" id="JAJGAK010000002">
    <property type="protein sequence ID" value="MCC8363610.1"/>
    <property type="molecule type" value="Genomic_DNA"/>
</dbReference>